<sequence>MTASEMTSPLLAVVVTVLNEGENILPVCKEIHTALEALPPTEVIFVDDGSTDDTLQKLQEARSTILPELRILVHPSCLGKSTALRTAIRAARAPWIATMDGDGQDDPTFIQTMLKTALAHDEDPVSPLVVGIRRKRQDRLSRRLATRFANGLRQRLLKDDCPDTGGPLKLFRRELFLSLPQFEGLHRFIPALMKSYGAPLICIETQHRPRLHGYSKYTNLHRALVGVRDMLGVLWLQNRTRRPPPLTER</sequence>
<dbReference type="OrthoDB" id="9807795at2"/>
<keyword evidence="7" id="KW-0472">Membrane</keyword>
<evidence type="ECO:0000256" key="7">
    <source>
        <dbReference type="ARBA" id="ARBA00023136"/>
    </source>
</evidence>
<dbReference type="CDD" id="cd04179">
    <property type="entry name" value="DPM_DPG-synthase_like"/>
    <property type="match status" value="1"/>
</dbReference>
<dbReference type="GO" id="GO:0009103">
    <property type="term" value="P:lipopolysaccharide biosynthetic process"/>
    <property type="evidence" value="ECO:0007669"/>
    <property type="project" value="UniProtKB-KW"/>
</dbReference>
<dbReference type="InterPro" id="IPR029044">
    <property type="entry name" value="Nucleotide-diphossugar_trans"/>
</dbReference>
<comment type="caution">
    <text evidence="9">The sequence shown here is derived from an EMBL/GenBank/DDBJ whole genome shotgun (WGS) entry which is preliminary data.</text>
</comment>
<name>A0A1S8GP31_9PROT</name>
<dbReference type="AlphaFoldDB" id="A0A1S8GP31"/>
<evidence type="ECO:0000256" key="6">
    <source>
        <dbReference type="ARBA" id="ARBA00022989"/>
    </source>
</evidence>
<organism evidence="9 10">
    <name type="scientific">Bombella intestini</name>
    <dbReference type="NCBI Taxonomy" id="1539051"/>
    <lineage>
        <taxon>Bacteria</taxon>
        <taxon>Pseudomonadati</taxon>
        <taxon>Pseudomonadota</taxon>
        <taxon>Alphaproteobacteria</taxon>
        <taxon>Acetobacterales</taxon>
        <taxon>Acetobacteraceae</taxon>
        <taxon>Bombella</taxon>
    </lineage>
</organism>
<feature type="domain" description="Glycosyltransferase 2-like" evidence="8">
    <location>
        <begin position="13"/>
        <end position="176"/>
    </location>
</feature>
<keyword evidence="1" id="KW-1003">Cell membrane</keyword>
<evidence type="ECO:0000256" key="3">
    <source>
        <dbReference type="ARBA" id="ARBA00022679"/>
    </source>
</evidence>
<gene>
    <name evidence="9" type="ORF">AL01_07905</name>
</gene>
<evidence type="ECO:0000256" key="5">
    <source>
        <dbReference type="ARBA" id="ARBA00022985"/>
    </source>
</evidence>
<dbReference type="Proteomes" id="UP000200980">
    <property type="component" value="Unassembled WGS sequence"/>
</dbReference>
<dbReference type="EMBL" id="JATM01000004">
    <property type="protein sequence ID" value="OOL17872.1"/>
    <property type="molecule type" value="Genomic_DNA"/>
</dbReference>
<keyword evidence="3 9" id="KW-0808">Transferase</keyword>
<evidence type="ECO:0000256" key="4">
    <source>
        <dbReference type="ARBA" id="ARBA00022692"/>
    </source>
</evidence>
<keyword evidence="2" id="KW-0328">Glycosyltransferase</keyword>
<dbReference type="InterPro" id="IPR050256">
    <property type="entry name" value="Glycosyltransferase_2"/>
</dbReference>
<keyword evidence="6" id="KW-1133">Transmembrane helix</keyword>
<evidence type="ECO:0000313" key="9">
    <source>
        <dbReference type="EMBL" id="OOL17872.1"/>
    </source>
</evidence>
<evidence type="ECO:0000256" key="1">
    <source>
        <dbReference type="ARBA" id="ARBA00022475"/>
    </source>
</evidence>
<dbReference type="Gene3D" id="3.90.550.10">
    <property type="entry name" value="Spore Coat Polysaccharide Biosynthesis Protein SpsA, Chain A"/>
    <property type="match status" value="1"/>
</dbReference>
<dbReference type="STRING" id="1539051.AL01_07905"/>
<reference evidence="9 10" key="1">
    <citation type="journal article" date="2016" name="PLoS ONE">
        <title>Whole-Genome Sequence Analysis of Bombella intestini LMG 28161T, a Novel Acetic Acid Bacterium Isolated from the Crop of a Red-Tailed Bumble Bee, Bombus lapidarius.</title>
        <authorList>
            <person name="Li L."/>
            <person name="Illeghems K."/>
            <person name="Van Kerrebroeck S."/>
            <person name="Borremans W."/>
            <person name="Cleenwerck I."/>
            <person name="Smagghe G."/>
            <person name="De Vuyst L."/>
            <person name="Vandamme P."/>
        </authorList>
    </citation>
    <scope>NUCLEOTIDE SEQUENCE [LARGE SCALE GENOMIC DNA]</scope>
    <source>
        <strain evidence="9 10">R-52487</strain>
    </source>
</reference>
<dbReference type="PANTHER" id="PTHR48090:SF3">
    <property type="entry name" value="UNDECAPRENYL-PHOSPHATE 4-DEOXY-4-FORMAMIDO-L-ARABINOSE TRANSFERASE"/>
    <property type="match status" value="1"/>
</dbReference>
<dbReference type="GO" id="GO:0099621">
    <property type="term" value="F:undecaprenyl-phosphate 4-deoxy-4-formamido-L-arabinose transferase activity"/>
    <property type="evidence" value="ECO:0007669"/>
    <property type="project" value="TreeGrafter"/>
</dbReference>
<evidence type="ECO:0000256" key="2">
    <source>
        <dbReference type="ARBA" id="ARBA00022676"/>
    </source>
</evidence>
<keyword evidence="5" id="KW-0448">Lipopolysaccharide biosynthesis</keyword>
<dbReference type="PANTHER" id="PTHR48090">
    <property type="entry name" value="UNDECAPRENYL-PHOSPHATE 4-DEOXY-4-FORMAMIDO-L-ARABINOSE TRANSFERASE-RELATED"/>
    <property type="match status" value="1"/>
</dbReference>
<keyword evidence="4" id="KW-0812">Transmembrane</keyword>
<proteinExistence type="predicted"/>
<protein>
    <submittedName>
        <fullName evidence="9">Glycosyl transferase</fullName>
    </submittedName>
</protein>
<dbReference type="GO" id="GO:0005886">
    <property type="term" value="C:plasma membrane"/>
    <property type="evidence" value="ECO:0007669"/>
    <property type="project" value="TreeGrafter"/>
</dbReference>
<keyword evidence="10" id="KW-1185">Reference proteome</keyword>
<dbReference type="Pfam" id="PF00535">
    <property type="entry name" value="Glycos_transf_2"/>
    <property type="match status" value="1"/>
</dbReference>
<accession>A0A1S8GP31</accession>
<dbReference type="RefSeq" id="WP_077396914.1">
    <property type="nucleotide sequence ID" value="NZ_JATM01000004.1"/>
</dbReference>
<dbReference type="InterPro" id="IPR001173">
    <property type="entry name" value="Glyco_trans_2-like"/>
</dbReference>
<dbReference type="SUPFAM" id="SSF53448">
    <property type="entry name" value="Nucleotide-diphospho-sugar transferases"/>
    <property type="match status" value="1"/>
</dbReference>
<evidence type="ECO:0000259" key="8">
    <source>
        <dbReference type="Pfam" id="PF00535"/>
    </source>
</evidence>
<evidence type="ECO:0000313" key="10">
    <source>
        <dbReference type="Proteomes" id="UP000200980"/>
    </source>
</evidence>